<keyword evidence="5" id="KW-0597">Phosphoprotein</keyword>
<dbReference type="PROSITE" id="PS00108">
    <property type="entry name" value="PROTEIN_KINASE_ST"/>
    <property type="match status" value="1"/>
</dbReference>
<evidence type="ECO:0000256" key="15">
    <source>
        <dbReference type="ARBA" id="ARBA00022990"/>
    </source>
</evidence>
<comment type="subunit">
    <text evidence="23">Homodimer; homodimerization is important for kinase activation by uncharged tRNAs. Interacts with GCN1; this interaction stimulates EIF2AK4/GCN2 kinase activity and is impaired by IMPACT upon a variety of stress conditions, such as amino acid depletion, UV-C irradiation, proteasome inhibitor treatment and glucose deprivation. Interacts with DNAJC3; this interaction inhibits EIF2AK4/GCN2 kinase activity during endoplasmic reticulum (ER), hypothermic and amino acid-starving stress conditions. Interacts with MAP3K20; activates EIF2AK4/GCN2 kinase activity in response to moderate ribotoxic stress.</text>
</comment>
<dbReference type="GO" id="GO:0005737">
    <property type="term" value="C:cytoplasm"/>
    <property type="evidence" value="ECO:0007669"/>
    <property type="project" value="UniProtKB-SubCell"/>
</dbReference>
<evidence type="ECO:0000256" key="25">
    <source>
        <dbReference type="ARBA" id="ARBA00076428"/>
    </source>
</evidence>
<evidence type="ECO:0000256" key="30">
    <source>
        <dbReference type="SAM" id="MobiDB-lite"/>
    </source>
</evidence>
<dbReference type="SUPFAM" id="SSF55681">
    <property type="entry name" value="Class II aaRS and biotin synthetases"/>
    <property type="match status" value="1"/>
</dbReference>
<evidence type="ECO:0000256" key="9">
    <source>
        <dbReference type="ARBA" id="ARBA00022777"/>
    </source>
</evidence>
<evidence type="ECO:0000256" key="13">
    <source>
        <dbReference type="ARBA" id="ARBA00022884"/>
    </source>
</evidence>
<reference evidence="34 35" key="2">
    <citation type="journal article" date="2021" name="J. Hered.">
        <title>Feather Gene Expression Elucidates the Developmental Basis of Plumage Iridescence in African Starlings.</title>
        <authorList>
            <person name="Rubenstein D.R."/>
            <person name="Corvelo A."/>
            <person name="MacManes M.D."/>
            <person name="Maia R."/>
            <person name="Narzisi G."/>
            <person name="Rousaki A."/>
            <person name="Vandenabeele P."/>
            <person name="Shawkey M.D."/>
            <person name="Solomon J."/>
        </authorList>
    </citation>
    <scope>NUCLEOTIDE SEQUENCE [LARGE SCALE GENOMIC DNA]</scope>
    <source>
        <strain evidence="34">SS15</strain>
    </source>
</reference>
<evidence type="ECO:0000256" key="22">
    <source>
        <dbReference type="ARBA" id="ARBA00048679"/>
    </source>
</evidence>
<dbReference type="Gene3D" id="1.10.510.10">
    <property type="entry name" value="Transferase(Phosphotransferase) domain 1"/>
    <property type="match status" value="2"/>
</dbReference>
<dbReference type="FunFam" id="3.30.200.20:FF:000308">
    <property type="entry name" value="Eukaryotic translation initiation factor 2-alpha kinase 4"/>
    <property type="match status" value="1"/>
</dbReference>
<dbReference type="PROSITE" id="PS50011">
    <property type="entry name" value="PROTEIN_KINASE_DOM"/>
    <property type="match status" value="2"/>
</dbReference>
<evidence type="ECO:0000313" key="33">
    <source>
        <dbReference type="EMBL" id="KAG0130489.1"/>
    </source>
</evidence>
<evidence type="ECO:0000256" key="24">
    <source>
        <dbReference type="ARBA" id="ARBA00073598"/>
    </source>
</evidence>
<accession>A0A835U0P1</accession>
<dbReference type="CDD" id="cd14046">
    <property type="entry name" value="STKc_EIF2AK4_GCN2_rpt2"/>
    <property type="match status" value="1"/>
</dbReference>
<feature type="region of interest" description="Disordered" evidence="30">
    <location>
        <begin position="694"/>
        <end position="713"/>
    </location>
</feature>
<keyword evidence="13" id="KW-0694">RNA-binding</keyword>
<comment type="caution">
    <text evidence="33">The sequence shown here is derived from an EMBL/GenBank/DDBJ whole genome shotgun (WGS) entry which is preliminary data.</text>
</comment>
<keyword evidence="8 28" id="KW-0547">Nucleotide-binding</keyword>
<evidence type="ECO:0000313" key="35">
    <source>
        <dbReference type="Proteomes" id="UP000618051"/>
    </source>
</evidence>
<reference evidence="33" key="1">
    <citation type="submission" date="2020-10" db="EMBL/GenBank/DDBJ databases">
        <title>Feather gene expression reveals the developmental basis of iridescence in African starlings.</title>
        <authorList>
            <person name="Rubenstein D.R."/>
        </authorList>
    </citation>
    <scope>NUCLEOTIDE SEQUENCE</scope>
    <source>
        <strain evidence="33">SS15</strain>
        <tissue evidence="33">Liver</tissue>
    </source>
</reference>
<dbReference type="GO" id="GO:0004694">
    <property type="term" value="F:eukaryotic translation initiation factor 2alpha kinase activity"/>
    <property type="evidence" value="ECO:0007669"/>
    <property type="project" value="InterPro"/>
</dbReference>
<evidence type="ECO:0000256" key="6">
    <source>
        <dbReference type="ARBA" id="ARBA00022555"/>
    </source>
</evidence>
<dbReference type="InterPro" id="IPR006575">
    <property type="entry name" value="RWD_dom"/>
</dbReference>
<dbReference type="PROSITE" id="PS50908">
    <property type="entry name" value="RWD"/>
    <property type="match status" value="1"/>
</dbReference>
<dbReference type="GO" id="GO:0007399">
    <property type="term" value="P:nervous system development"/>
    <property type="evidence" value="ECO:0007669"/>
    <property type="project" value="UniProtKB-KW"/>
</dbReference>
<dbReference type="Pfam" id="PF05773">
    <property type="entry name" value="RWD"/>
    <property type="match status" value="1"/>
</dbReference>
<evidence type="ECO:0000256" key="16">
    <source>
        <dbReference type="ARBA" id="ARBA00023016"/>
    </source>
</evidence>
<dbReference type="InterPro" id="IPR016255">
    <property type="entry name" value="Gcn2"/>
</dbReference>
<dbReference type="PROSITE" id="PS00107">
    <property type="entry name" value="PROTEIN_KINASE_ATP"/>
    <property type="match status" value="1"/>
</dbReference>
<sequence>MARAGGGRQLPAELAAEPPESYQLRQENELQVLESIYGQDFQDLRQSQAWKVQQPPEINLVLRPQGLTGANEVYAKVDLWVKCSHTYPDTVPEIQLKNSKGLSNEKINELKFRLTELAKQRCGEVMIFELADYVQSFLSEYNKPPSKSFHEEMLKNHQKERERLAQEELRRAQEQREILNEIQRREEEKREERKKKEIAKQERLEIAALTNQEDSHRRDAAGHGVASRVNGSCLEHGVNNKHRPNSAGRSKRERQLSVSNNEETPGNHEVLNFSTSGAGQLTVHKGKCLGKDEQLGKSVYNALEIHSGDFVLIYEWVLHWQKKMGRFLTSHEIEKIEKSKKQLQGAETEFSSLMKLSHPNIVHYKCMNLKERDDSIVVDILVEHISGCSLSTYLHKETPVPVEQLRHYVIQILSALDYLHNNSVVHKVLCASSVLVDAEGNIKVTDYSISKRLADICKADVFEQTKVRFSEDGLPNKPGKKGDVWRLGLLLLSLSQGQVTKEFPVAVPTNLPADFQDFLKKCVCLEDKERWTPQQLLQHSFINIPRIKIPVAEENLDDSAGIDCMETVVPSSRISSASFFTETQRQFSRYYNEFEELKLLGKGAFGAVIKVRNKLDGCYYAVKRIRINPTSKQFRRIKGEVTLLSRLNHENIVRYYNAWIEKHESPVPTVSTSETTEERRMPPKAGLFILSAEETSDVETNAPPPCLTSSVEWSTSCERSSSNKFSGADQESSDDDDDGDGVFSHSILPTTDSESDIIFDNEDENSKGHSPNEEGNGKNSCGGEDRTPFVQTVHYLYIQMEYCEKSTLRDTIDQGLYEDTSRLWRLFREILDGLAYIHEKGMIHRDLKPVNIFLDSDDHVKIGDFGLATDYPANAVVSKQEENLSDGSAVSDPSGNLTGMVGTALYVSPEVQGSTKSAYNQKVDLFSLGIIFFEMCYHPMNTASERIFVLSQLRLPAIVFPKDFDDVKHEKQRLVITWLLSHDPAARPTAVELLKSEHLPPPQMEESELHEVLHHTLANVDGKAYRTMMSQIFAQRISPAIDYTYDSDMLKGSFSIWAAKIQQHVCEIVSRIFKRHGAIKLHTPLLMPRNKKLYEHNEASYFMDHSGMLVMLPYDLRIPFARFVARNNISNLKRYCIERVFRPRKLDRCHPKELLECAFDIITSTGNSFLPIAETIYAISEIIQEFSVLQERNYSIYLNHTALLKAILLHCGIPEDKLNQVYVILYDAVTEKLTKREVEAKFCNLSLTPASLSRLYKFIEQKGEASNVFPFLNTTIKQKPSVTQLLKHGMKDLEEIIGLLKQLGIKLQISINLGLVYKIQQHNGIIFQFIAYIKRRQRTVSEILAAGGRYDHLIPQFRGPQTVGPVPSAVGVSIAIDKITAAVSSVEDSVSVSSCDLLVVSVGQMSMGRAINIVQKFWTAGIPAEIMYDWSQSQEELQEYCRCSGITYVALVSEKEGSHVKVKSFEKDRQTEKRILESDLLDHLIQKLKMKIGDERCSRETADNLSIPNQKGSFTNISGVFESHGTLVVPNVSVIAPEKLSASARRRQEIQVQTRLQTFISSLQQKTSEIEILAVDLPKATVIHFLSLELDGDRQTFDATVRQLVSRWPKQRSSYLQAICDEIYSLKMEKRVPALILYSYRDEYKQQLLRDEDLIKENTCFRPADSKPKTFKRNSNLHFSTESTCSKLCSASNRPPVLLTEKEDKRHTKLTIWNLFTSFELTYKIALRRHLLSAGSKVSTWPLRGTGFVRPSSVLKNNFYSYFIKTSRCLLIKNEVNPPPKVLYALPARAAACFKCSSPCCLLPGYMASPVVPASQEPEEHEHTKTSELSFYRN</sequence>
<dbReference type="FunFam" id="1.10.510.10:FF:000338">
    <property type="entry name" value="Eukaryotic translation initiation factor 2-alpha kinase"/>
    <property type="match status" value="1"/>
</dbReference>
<dbReference type="FunFam" id="1.10.510.10:FF:000353">
    <property type="entry name" value="Eukaryotic translation initiation factor 2-alpha kinase 4"/>
    <property type="match status" value="1"/>
</dbReference>
<evidence type="ECO:0000256" key="28">
    <source>
        <dbReference type="PIRSR" id="PIRSR000660-2"/>
    </source>
</evidence>
<dbReference type="OrthoDB" id="6778822at2759"/>
<dbReference type="PANTHER" id="PTHR11042">
    <property type="entry name" value="EUKARYOTIC TRANSLATION INITIATION FACTOR 2-ALPHA KINASE EIF2-ALPHA KINASE -RELATED"/>
    <property type="match status" value="1"/>
</dbReference>
<feature type="region of interest" description="Disordered" evidence="30">
    <location>
        <begin position="207"/>
        <end position="273"/>
    </location>
</feature>
<dbReference type="GO" id="GO:0000049">
    <property type="term" value="F:tRNA binding"/>
    <property type="evidence" value="ECO:0007669"/>
    <property type="project" value="UniProtKB-KW"/>
</dbReference>
<dbReference type="PANTHER" id="PTHR11042:SF136">
    <property type="entry name" value="EIF-2-ALPHA KINASE GCN2"/>
    <property type="match status" value="1"/>
</dbReference>
<dbReference type="InterPro" id="IPR024435">
    <property type="entry name" value="HisRS-related_dom"/>
</dbReference>
<dbReference type="Gene3D" id="3.30.200.20">
    <property type="entry name" value="Phosphorylase Kinase, domain 1"/>
    <property type="match status" value="1"/>
</dbReference>
<reference evidence="34" key="3">
    <citation type="submission" date="2022-01" db="EMBL/GenBank/DDBJ databases">
        <authorList>
            <person name="Rubenstein D.R."/>
        </authorList>
    </citation>
    <scope>NUCLEOTIDE SEQUENCE</scope>
    <source>
        <strain evidence="34">SS15</strain>
        <tissue evidence="34">Liver</tissue>
    </source>
</reference>
<feature type="domain" description="RWD" evidence="32">
    <location>
        <begin position="28"/>
        <end position="141"/>
    </location>
</feature>
<dbReference type="FunFam" id="3.30.930.10:FF:000031">
    <property type="entry name" value="Eukaryotic translation initiation factor 2-alpha kinase 4"/>
    <property type="match status" value="1"/>
</dbReference>
<keyword evidence="18" id="KW-0010">Activator</keyword>
<evidence type="ECO:0000256" key="3">
    <source>
        <dbReference type="ARBA" id="ARBA00022490"/>
    </source>
</evidence>
<dbReference type="InterPro" id="IPR041715">
    <property type="entry name" value="HisRS-like_core"/>
</dbReference>
<evidence type="ECO:0000256" key="26">
    <source>
        <dbReference type="ARBA" id="ARBA00083151"/>
    </source>
</evidence>
<evidence type="ECO:0000259" key="31">
    <source>
        <dbReference type="PROSITE" id="PS50011"/>
    </source>
</evidence>
<feature type="region of interest" description="Disordered" evidence="30">
    <location>
        <begin position="1"/>
        <end position="20"/>
    </location>
</feature>
<dbReference type="InterPro" id="IPR017441">
    <property type="entry name" value="Protein_kinase_ATP_BS"/>
</dbReference>
<keyword evidence="14" id="KW-0524">Neurogenesis</keyword>
<evidence type="ECO:0000313" key="34">
    <source>
        <dbReference type="EMBL" id="KAI1237812.1"/>
    </source>
</evidence>
<evidence type="ECO:0000256" key="27">
    <source>
        <dbReference type="PIRSR" id="PIRSR000660-1"/>
    </source>
</evidence>
<dbReference type="PIRSF" id="PIRSF000660">
    <property type="entry name" value="Ser/Thr_PK_GCN2"/>
    <property type="match status" value="1"/>
</dbReference>
<evidence type="ECO:0000256" key="29">
    <source>
        <dbReference type="PROSITE-ProRule" id="PRU10141"/>
    </source>
</evidence>
<keyword evidence="4" id="KW-0723">Serine/threonine-protein kinase</keyword>
<evidence type="ECO:0000256" key="17">
    <source>
        <dbReference type="ARBA" id="ARBA00023054"/>
    </source>
</evidence>
<feature type="active site" description="Proton acceptor" evidence="27">
    <location>
        <position position="846"/>
    </location>
</feature>
<evidence type="ECO:0000256" key="5">
    <source>
        <dbReference type="ARBA" id="ARBA00022553"/>
    </source>
</evidence>
<dbReference type="GO" id="GO:0000077">
    <property type="term" value="P:DNA damage checkpoint signaling"/>
    <property type="evidence" value="ECO:0007669"/>
    <property type="project" value="InterPro"/>
</dbReference>
<name>A0A835U0P1_9PASS</name>
<feature type="binding site" evidence="28">
    <location>
        <begin position="600"/>
        <end position="608"/>
    </location>
    <ligand>
        <name>ATP</name>
        <dbReference type="ChEBI" id="CHEBI:30616"/>
    </ligand>
</feature>
<keyword evidence="11 28" id="KW-0067">ATP-binding</keyword>
<dbReference type="EMBL" id="JADDUC020000007">
    <property type="protein sequence ID" value="KAI1237812.1"/>
    <property type="molecule type" value="Genomic_DNA"/>
</dbReference>
<dbReference type="Gene3D" id="3.40.50.800">
    <property type="entry name" value="Anticodon-binding domain"/>
    <property type="match status" value="1"/>
</dbReference>
<dbReference type="SMART" id="SM00220">
    <property type="entry name" value="S_TKc"/>
    <property type="match status" value="2"/>
</dbReference>
<keyword evidence="6" id="KW-0820">tRNA-binding</keyword>
<dbReference type="SUPFAM" id="SSF56112">
    <property type="entry name" value="Protein kinase-like (PK-like)"/>
    <property type="match status" value="2"/>
</dbReference>
<feature type="region of interest" description="Disordered" evidence="30">
    <location>
        <begin position="719"/>
        <end position="784"/>
    </location>
</feature>
<keyword evidence="7" id="KW-0808">Transferase</keyword>
<feature type="compositionally biased region" description="Basic residues" evidence="30">
    <location>
        <begin position="239"/>
        <end position="252"/>
    </location>
</feature>
<dbReference type="CDD" id="cd23823">
    <property type="entry name" value="RWD_GCN2"/>
    <property type="match status" value="1"/>
</dbReference>
<evidence type="ECO:0000256" key="12">
    <source>
        <dbReference type="ARBA" id="ARBA00022845"/>
    </source>
</evidence>
<keyword evidence="16" id="KW-0346">Stress response</keyword>
<dbReference type="Gene3D" id="3.30.930.10">
    <property type="entry name" value="Bira Bifunctional Protein, Domain 2"/>
    <property type="match status" value="1"/>
</dbReference>
<feature type="region of interest" description="Disordered" evidence="30">
    <location>
        <begin position="1814"/>
        <end position="1834"/>
    </location>
</feature>
<feature type="domain" description="Protein kinase" evidence="31">
    <location>
        <begin position="299"/>
        <end position="542"/>
    </location>
</feature>
<feature type="binding site" evidence="28 29">
    <location>
        <position position="623"/>
    </location>
    <ligand>
        <name>ATP</name>
        <dbReference type="ChEBI" id="CHEBI:30616"/>
    </ligand>
</feature>
<dbReference type="InterPro" id="IPR016135">
    <property type="entry name" value="UBQ-conjugating_enzyme/RWD"/>
</dbReference>
<dbReference type="CDD" id="cd14012">
    <property type="entry name" value="PK_eIF2AK_GCN2_rpt1"/>
    <property type="match status" value="1"/>
</dbReference>
<feature type="compositionally biased region" description="Acidic residues" evidence="30">
    <location>
        <begin position="753"/>
        <end position="763"/>
    </location>
</feature>
<keyword evidence="3" id="KW-0963">Cytoplasm</keyword>
<dbReference type="GO" id="GO:0034198">
    <property type="term" value="P:cellular response to amino acid starvation"/>
    <property type="evidence" value="ECO:0007669"/>
    <property type="project" value="UniProtKB-ARBA"/>
</dbReference>
<dbReference type="EMBL" id="JADDUC010000010">
    <property type="protein sequence ID" value="KAG0130489.1"/>
    <property type="molecule type" value="Genomic_DNA"/>
</dbReference>
<keyword evidence="19" id="KW-0131">Cell cycle</keyword>
<dbReference type="GO" id="GO:0140469">
    <property type="term" value="P:GCN2-mediated signaling"/>
    <property type="evidence" value="ECO:0007669"/>
    <property type="project" value="UniProtKB-ARBA"/>
</dbReference>
<dbReference type="InterPro" id="IPR045864">
    <property type="entry name" value="aa-tRNA-synth_II/BPL/LPL"/>
</dbReference>
<dbReference type="SUPFAM" id="SSF54495">
    <property type="entry name" value="UBC-like"/>
    <property type="match status" value="1"/>
</dbReference>
<feature type="compositionally biased region" description="Acidic residues" evidence="30">
    <location>
        <begin position="731"/>
        <end position="740"/>
    </location>
</feature>
<organism evidence="33">
    <name type="scientific">Lamprotornis superbus</name>
    <dbReference type="NCBI Taxonomy" id="245042"/>
    <lineage>
        <taxon>Eukaryota</taxon>
        <taxon>Metazoa</taxon>
        <taxon>Chordata</taxon>
        <taxon>Craniata</taxon>
        <taxon>Vertebrata</taxon>
        <taxon>Euteleostomi</taxon>
        <taxon>Archelosauria</taxon>
        <taxon>Archosauria</taxon>
        <taxon>Dinosauria</taxon>
        <taxon>Saurischia</taxon>
        <taxon>Theropoda</taxon>
        <taxon>Coelurosauria</taxon>
        <taxon>Aves</taxon>
        <taxon>Neognathae</taxon>
        <taxon>Neoaves</taxon>
        <taxon>Telluraves</taxon>
        <taxon>Australaves</taxon>
        <taxon>Passeriformes</taxon>
        <taxon>Sturnidae</taxon>
        <taxon>Lamprotornis</taxon>
    </lineage>
</organism>
<evidence type="ECO:0000256" key="8">
    <source>
        <dbReference type="ARBA" id="ARBA00022741"/>
    </source>
</evidence>
<keyword evidence="9" id="KW-0418">Kinase</keyword>
<dbReference type="InterPro" id="IPR000719">
    <property type="entry name" value="Prot_kinase_dom"/>
</dbReference>
<dbReference type="Pfam" id="PF00069">
    <property type="entry name" value="Pkinase"/>
    <property type="match status" value="3"/>
</dbReference>
<evidence type="ECO:0000256" key="1">
    <source>
        <dbReference type="ARBA" id="ARBA00004496"/>
    </source>
</evidence>
<gene>
    <name evidence="34" type="ORF">IHE44_0013899</name>
    <name evidence="33" type="ORF">IHE44_014546</name>
</gene>
<dbReference type="InterPro" id="IPR036621">
    <property type="entry name" value="Anticodon-bd_dom_sf"/>
</dbReference>
<feature type="domain" description="Protein kinase" evidence="31">
    <location>
        <begin position="594"/>
        <end position="1013"/>
    </location>
</feature>
<dbReference type="GO" id="GO:0005634">
    <property type="term" value="C:nucleus"/>
    <property type="evidence" value="ECO:0007669"/>
    <property type="project" value="TreeGrafter"/>
</dbReference>
<dbReference type="GO" id="GO:0005524">
    <property type="term" value="F:ATP binding"/>
    <property type="evidence" value="ECO:0007669"/>
    <property type="project" value="UniProtKB-UniRule"/>
</dbReference>
<keyword evidence="17" id="KW-0175">Coiled coil</keyword>
<evidence type="ECO:0000259" key="32">
    <source>
        <dbReference type="PROSITE" id="PS50908"/>
    </source>
</evidence>
<evidence type="ECO:0000256" key="11">
    <source>
        <dbReference type="ARBA" id="ARBA00022840"/>
    </source>
</evidence>
<feature type="compositionally biased region" description="Basic and acidic residues" evidence="30">
    <location>
        <begin position="764"/>
        <end position="776"/>
    </location>
</feature>
<evidence type="ECO:0000256" key="4">
    <source>
        <dbReference type="ARBA" id="ARBA00022527"/>
    </source>
</evidence>
<evidence type="ECO:0000256" key="2">
    <source>
        <dbReference type="ARBA" id="ARBA00012513"/>
    </source>
</evidence>
<keyword evidence="15" id="KW-0007">Acetylation</keyword>
<keyword evidence="12" id="KW-0810">Translation regulation</keyword>
<comment type="catalytic activity">
    <reaction evidence="22">
        <text>L-seryl-[protein] + ATP = O-phospho-L-seryl-[protein] + ADP + H(+)</text>
        <dbReference type="Rhea" id="RHEA:17989"/>
        <dbReference type="Rhea" id="RHEA-COMP:9863"/>
        <dbReference type="Rhea" id="RHEA-COMP:11604"/>
        <dbReference type="ChEBI" id="CHEBI:15378"/>
        <dbReference type="ChEBI" id="CHEBI:29999"/>
        <dbReference type="ChEBI" id="CHEBI:30616"/>
        <dbReference type="ChEBI" id="CHEBI:83421"/>
        <dbReference type="ChEBI" id="CHEBI:456216"/>
        <dbReference type="EC" id="2.7.11.1"/>
    </reaction>
</comment>
<evidence type="ECO:0000256" key="18">
    <source>
        <dbReference type="ARBA" id="ARBA00023159"/>
    </source>
</evidence>
<dbReference type="SMART" id="SM00591">
    <property type="entry name" value="RWD"/>
    <property type="match status" value="1"/>
</dbReference>
<dbReference type="Gene3D" id="3.10.110.10">
    <property type="entry name" value="Ubiquitin Conjugating Enzyme"/>
    <property type="match status" value="1"/>
</dbReference>
<evidence type="ECO:0000256" key="23">
    <source>
        <dbReference type="ARBA" id="ARBA00065481"/>
    </source>
</evidence>
<dbReference type="EC" id="2.7.11.1" evidence="2"/>
<dbReference type="InterPro" id="IPR011009">
    <property type="entry name" value="Kinase-like_dom_sf"/>
</dbReference>
<dbReference type="InterPro" id="IPR050339">
    <property type="entry name" value="CC_SR_Kinase"/>
</dbReference>
<protein>
    <recommendedName>
        <fullName evidence="24">eIF-2-alpha kinase GCN2</fullName>
        <ecNumber evidence="2">2.7.11.1</ecNumber>
    </recommendedName>
    <alternativeName>
        <fullName evidence="25">Eukaryotic translation initiation factor 2-alpha kinase 4</fullName>
    </alternativeName>
    <alternativeName>
        <fullName evidence="26">GCN2-like protein</fullName>
    </alternativeName>
</protein>
<evidence type="ECO:0000256" key="21">
    <source>
        <dbReference type="ARBA" id="ARBA00047899"/>
    </source>
</evidence>
<keyword evidence="10" id="KW-0338">Growth arrest</keyword>
<evidence type="ECO:0000256" key="14">
    <source>
        <dbReference type="ARBA" id="ARBA00022902"/>
    </source>
</evidence>
<comment type="similarity">
    <text evidence="20">Belongs to the protein kinase superfamily. Ser/Thr protein kinase family. GCN2 subfamily.</text>
</comment>
<evidence type="ECO:0000256" key="20">
    <source>
        <dbReference type="ARBA" id="ARBA00037982"/>
    </source>
</evidence>
<keyword evidence="35" id="KW-1185">Reference proteome</keyword>
<dbReference type="FunFam" id="3.10.110.10:FF:000057">
    <property type="entry name" value="eukaryotic translation initiation factor 2-alpha kinase 4"/>
    <property type="match status" value="1"/>
</dbReference>
<evidence type="ECO:0000256" key="19">
    <source>
        <dbReference type="ARBA" id="ARBA00023306"/>
    </source>
</evidence>
<dbReference type="Proteomes" id="UP000618051">
    <property type="component" value="Unassembled WGS sequence"/>
</dbReference>
<comment type="subcellular location">
    <subcellularLocation>
        <location evidence="1">Cytoplasm</location>
    </subcellularLocation>
</comment>
<evidence type="ECO:0000256" key="10">
    <source>
        <dbReference type="ARBA" id="ARBA00022810"/>
    </source>
</evidence>
<dbReference type="InterPro" id="IPR008271">
    <property type="entry name" value="Ser/Thr_kinase_AS"/>
</dbReference>
<dbReference type="FunFam" id="3.40.50.800:FF:000009">
    <property type="entry name" value="Eukaryotic translation initiation factor 2-alpha kinase"/>
    <property type="match status" value="1"/>
</dbReference>
<proteinExistence type="inferred from homology"/>
<comment type="catalytic activity">
    <reaction evidence="21">
        <text>L-threonyl-[protein] + ATP = O-phospho-L-threonyl-[protein] + ADP + H(+)</text>
        <dbReference type="Rhea" id="RHEA:46608"/>
        <dbReference type="Rhea" id="RHEA-COMP:11060"/>
        <dbReference type="Rhea" id="RHEA-COMP:11605"/>
        <dbReference type="ChEBI" id="CHEBI:15378"/>
        <dbReference type="ChEBI" id="CHEBI:30013"/>
        <dbReference type="ChEBI" id="CHEBI:30616"/>
        <dbReference type="ChEBI" id="CHEBI:61977"/>
        <dbReference type="ChEBI" id="CHEBI:456216"/>
        <dbReference type="EC" id="2.7.11.1"/>
    </reaction>
</comment>
<evidence type="ECO:0000256" key="7">
    <source>
        <dbReference type="ARBA" id="ARBA00022679"/>
    </source>
</evidence>
<dbReference type="Pfam" id="PF12745">
    <property type="entry name" value="HGTP_anticodon2"/>
    <property type="match status" value="1"/>
</dbReference>
<dbReference type="Pfam" id="PF13393">
    <property type="entry name" value="tRNA-synt_His"/>
    <property type="match status" value="1"/>
</dbReference>